<dbReference type="GO" id="GO:0006103">
    <property type="term" value="P:2-oxoglutarate metabolic process"/>
    <property type="evidence" value="ECO:0007669"/>
    <property type="project" value="TreeGrafter"/>
</dbReference>
<evidence type="ECO:0000256" key="4">
    <source>
        <dbReference type="ARBA" id="ARBA00022827"/>
    </source>
</evidence>
<feature type="domain" description="Pyridine nucleotide-disulphide oxidoreductase dimerisation" evidence="10">
    <location>
        <begin position="344"/>
        <end position="415"/>
    </location>
</feature>
<evidence type="ECO:0000256" key="8">
    <source>
        <dbReference type="ARBA" id="ARBA00049187"/>
    </source>
</evidence>
<gene>
    <name evidence="12" type="primary">lpdA_1</name>
    <name evidence="12" type="ORF">DGMP_02010</name>
</gene>
<dbReference type="KEGG" id="dbk:DGMP_02010"/>
<dbReference type="InterPro" id="IPR050151">
    <property type="entry name" value="Class-I_Pyr_Nuc-Dis_Oxidored"/>
</dbReference>
<sequence length="417" mass="44324">MDEIKYDVVVLGGGPGGYTAAFRAADLGLSVCLVEKNDRLGGVCLNVGCIPSKTLLHGAAVIEEAEEAADYGVKFEPPKVDIGKLLARKESVINQLTDGLDSLCRARKITRVVGNGAFVDSSTLQVKTADGEKSIQFSNAVIATGSSPFILPGIPDDPRIWNSTDALELKYIPKKMLVIGGGIIGLEMAQIYSALGSEITIVEMLSQIIPPADKDLIQPLFLKLKKKYRIFTRTRVTEIVAQEKGILASFEGTKAPEQDSFDAVLVAVGRRPNCSGLGFEKLGLELDERGFLAVNEKQETSVAGIYGIGDVVGEPMLAHKATHEGKVAVENIAGRDIAFDPMTIPSVAYTRPEVAWMGLTEKEAKQGNIKYSKGKFPWGASGRALSAGAVAGVTKTLFDKKTGRLIGAGICGLNGGN</sequence>
<dbReference type="InterPro" id="IPR023753">
    <property type="entry name" value="FAD/NAD-binding_dom"/>
</dbReference>
<evidence type="ECO:0000259" key="10">
    <source>
        <dbReference type="Pfam" id="PF02852"/>
    </source>
</evidence>
<dbReference type="EC" id="1.8.1.4" evidence="2 9"/>
<comment type="cofactor">
    <cofactor evidence="9">
        <name>FAD</name>
        <dbReference type="ChEBI" id="CHEBI:57692"/>
    </cofactor>
    <text evidence="9">Binds 1 FAD per subunit.</text>
</comment>
<evidence type="ECO:0000313" key="13">
    <source>
        <dbReference type="Proteomes" id="UP000826725"/>
    </source>
</evidence>
<dbReference type="InterPro" id="IPR006258">
    <property type="entry name" value="Lipoamide_DH"/>
</dbReference>
<reference evidence="12" key="1">
    <citation type="submission" date="2020-09" db="EMBL/GenBank/DDBJ databases">
        <title>Desulfogranum mesoprofundum gen. nov., sp. nov., a novel mesophilic, sulfate-reducing chemolithoautotroph isolated from a deep-sea hydrothermal vent chimney in the Suiyo Seamount.</title>
        <authorList>
            <person name="Hashimoto Y."/>
            <person name="Nakagawa S."/>
        </authorList>
    </citation>
    <scope>NUCLEOTIDE SEQUENCE</scope>
    <source>
        <strain evidence="12">KT2</strain>
    </source>
</reference>
<dbReference type="AlphaFoldDB" id="A0A8D5JCE9"/>
<keyword evidence="7 9" id="KW-0676">Redox-active center</keyword>
<accession>A0A8D5JCE9</accession>
<keyword evidence="13" id="KW-1185">Reference proteome</keyword>
<evidence type="ECO:0000256" key="3">
    <source>
        <dbReference type="ARBA" id="ARBA00022630"/>
    </source>
</evidence>
<feature type="domain" description="FAD/NAD(P)-binding" evidence="11">
    <location>
        <begin position="6"/>
        <end position="325"/>
    </location>
</feature>
<comment type="catalytic activity">
    <reaction evidence="8 9">
        <text>N(6)-[(R)-dihydrolipoyl]-L-lysyl-[protein] + NAD(+) = N(6)-[(R)-lipoyl]-L-lysyl-[protein] + NADH + H(+)</text>
        <dbReference type="Rhea" id="RHEA:15045"/>
        <dbReference type="Rhea" id="RHEA-COMP:10474"/>
        <dbReference type="Rhea" id="RHEA-COMP:10475"/>
        <dbReference type="ChEBI" id="CHEBI:15378"/>
        <dbReference type="ChEBI" id="CHEBI:57540"/>
        <dbReference type="ChEBI" id="CHEBI:57945"/>
        <dbReference type="ChEBI" id="CHEBI:83099"/>
        <dbReference type="ChEBI" id="CHEBI:83100"/>
        <dbReference type="EC" id="1.8.1.4"/>
    </reaction>
</comment>
<keyword evidence="9" id="KW-0520">NAD</keyword>
<proteinExistence type="inferred from homology"/>
<comment type="similarity">
    <text evidence="1 9">Belongs to the class-I pyridine nucleotide-disulfide oxidoreductase family.</text>
</comment>
<comment type="miscellaneous">
    <text evidence="9">The active site is a redox-active disulfide bond.</text>
</comment>
<dbReference type="GO" id="GO:0004148">
    <property type="term" value="F:dihydrolipoyl dehydrogenase (NADH) activity"/>
    <property type="evidence" value="ECO:0007669"/>
    <property type="project" value="UniProtKB-EC"/>
</dbReference>
<protein>
    <recommendedName>
        <fullName evidence="2 9">Dihydrolipoyl dehydrogenase</fullName>
        <ecNumber evidence="2 9">1.8.1.4</ecNumber>
    </recommendedName>
</protein>
<evidence type="ECO:0000313" key="12">
    <source>
        <dbReference type="EMBL" id="BCL59508.1"/>
    </source>
</evidence>
<dbReference type="Proteomes" id="UP000826725">
    <property type="component" value="Chromosome"/>
</dbReference>
<organism evidence="12 13">
    <name type="scientific">Desulfomarina profundi</name>
    <dbReference type="NCBI Taxonomy" id="2772557"/>
    <lineage>
        <taxon>Bacteria</taxon>
        <taxon>Pseudomonadati</taxon>
        <taxon>Thermodesulfobacteriota</taxon>
        <taxon>Desulfobulbia</taxon>
        <taxon>Desulfobulbales</taxon>
        <taxon>Desulfobulbaceae</taxon>
        <taxon>Desulfomarina</taxon>
    </lineage>
</organism>
<name>A0A8D5JCE9_9BACT</name>
<dbReference type="InterPro" id="IPR012999">
    <property type="entry name" value="Pyr_OxRdtase_I_AS"/>
</dbReference>
<keyword evidence="4 9" id="KW-0274">FAD</keyword>
<evidence type="ECO:0000256" key="6">
    <source>
        <dbReference type="ARBA" id="ARBA00023157"/>
    </source>
</evidence>
<dbReference type="PANTHER" id="PTHR22912">
    <property type="entry name" value="DISULFIDE OXIDOREDUCTASE"/>
    <property type="match status" value="1"/>
</dbReference>
<keyword evidence="6" id="KW-1015">Disulfide bond</keyword>
<keyword evidence="5 9" id="KW-0560">Oxidoreductase</keyword>
<dbReference type="PANTHER" id="PTHR22912:SF160">
    <property type="entry name" value="DIHYDROLIPOYL DEHYDROGENASE"/>
    <property type="match status" value="1"/>
</dbReference>
<evidence type="ECO:0000256" key="1">
    <source>
        <dbReference type="ARBA" id="ARBA00007532"/>
    </source>
</evidence>
<dbReference type="Pfam" id="PF02852">
    <property type="entry name" value="Pyr_redox_dim"/>
    <property type="match status" value="1"/>
</dbReference>
<dbReference type="PROSITE" id="PS00076">
    <property type="entry name" value="PYRIDINE_REDOX_1"/>
    <property type="match status" value="1"/>
</dbReference>
<dbReference type="InterPro" id="IPR004099">
    <property type="entry name" value="Pyr_nucl-diS_OxRdtase_dimer"/>
</dbReference>
<keyword evidence="3 9" id="KW-0285">Flavoprotein</keyword>
<evidence type="ECO:0000256" key="9">
    <source>
        <dbReference type="RuleBase" id="RU003692"/>
    </source>
</evidence>
<evidence type="ECO:0000256" key="7">
    <source>
        <dbReference type="ARBA" id="ARBA00023284"/>
    </source>
</evidence>
<dbReference type="NCBIfam" id="TIGR01350">
    <property type="entry name" value="lipoamide_DH"/>
    <property type="match status" value="1"/>
</dbReference>
<evidence type="ECO:0000256" key="5">
    <source>
        <dbReference type="ARBA" id="ARBA00023002"/>
    </source>
</evidence>
<dbReference type="Pfam" id="PF07992">
    <property type="entry name" value="Pyr_redox_2"/>
    <property type="match status" value="1"/>
</dbReference>
<evidence type="ECO:0000256" key="2">
    <source>
        <dbReference type="ARBA" id="ARBA00012608"/>
    </source>
</evidence>
<dbReference type="EMBL" id="AP024086">
    <property type="protein sequence ID" value="BCL59508.1"/>
    <property type="molecule type" value="Genomic_DNA"/>
</dbReference>
<dbReference type="GO" id="GO:0050660">
    <property type="term" value="F:flavin adenine dinucleotide binding"/>
    <property type="evidence" value="ECO:0007669"/>
    <property type="project" value="InterPro"/>
</dbReference>
<evidence type="ECO:0000259" key="11">
    <source>
        <dbReference type="Pfam" id="PF07992"/>
    </source>
</evidence>